<dbReference type="PROSITE" id="PS50943">
    <property type="entry name" value="HTH_CROC1"/>
    <property type="match status" value="1"/>
</dbReference>
<dbReference type="PANTHER" id="PTHR46558:SF11">
    <property type="entry name" value="HTH-TYPE TRANSCRIPTIONAL REGULATOR XRE"/>
    <property type="match status" value="1"/>
</dbReference>
<sequence>MSIGKRIKKLRKTMGKNTKTFASFIGISQGSLSDIENDRTHPSCNTLISLSQKTDVCILWLLTGQNNNCICFKNSFSHIDDEFSEILLEITEKYISCDDNQKEKIKEQLKVIL</sequence>
<gene>
    <name evidence="3" type="ORF">FXF49_02250</name>
</gene>
<dbReference type="SUPFAM" id="SSF47413">
    <property type="entry name" value="lambda repressor-like DNA-binding domains"/>
    <property type="match status" value="1"/>
</dbReference>
<organism evidence="3 4">
    <name type="scientific">Flexistipes sinusarabici</name>
    <dbReference type="NCBI Taxonomy" id="2352"/>
    <lineage>
        <taxon>Bacteria</taxon>
        <taxon>Pseudomonadati</taxon>
        <taxon>Deferribacterota</taxon>
        <taxon>Deferribacteres</taxon>
        <taxon>Deferribacterales</taxon>
        <taxon>Flexistipitaceae</taxon>
        <taxon>Flexistipes</taxon>
    </lineage>
</organism>
<dbReference type="EMBL" id="VSIV01000055">
    <property type="protein sequence ID" value="TYB34548.1"/>
    <property type="molecule type" value="Genomic_DNA"/>
</dbReference>
<evidence type="ECO:0000256" key="1">
    <source>
        <dbReference type="ARBA" id="ARBA00023125"/>
    </source>
</evidence>
<dbReference type="CDD" id="cd00093">
    <property type="entry name" value="HTH_XRE"/>
    <property type="match status" value="1"/>
</dbReference>
<keyword evidence="1" id="KW-0238">DNA-binding</keyword>
<dbReference type="AlphaFoldDB" id="A0A5D0MS62"/>
<reference evidence="3 4" key="1">
    <citation type="submission" date="2019-08" db="EMBL/GenBank/DDBJ databases">
        <title>Genomic characterization of a novel candidate phylum (ARYD3) from a high temperature, high salinity tertiary oil reservoir in north central Oklahoma, USA.</title>
        <authorList>
            <person name="Youssef N.H."/>
            <person name="Yadav A."/>
            <person name="Elshahed M.S."/>
        </authorList>
    </citation>
    <scope>NUCLEOTIDE SEQUENCE [LARGE SCALE GENOMIC DNA]</scope>
    <source>
        <strain evidence="3">ARYD1</strain>
    </source>
</reference>
<dbReference type="Proteomes" id="UP000323337">
    <property type="component" value="Unassembled WGS sequence"/>
</dbReference>
<dbReference type="Gene3D" id="1.10.260.40">
    <property type="entry name" value="lambda repressor-like DNA-binding domains"/>
    <property type="match status" value="1"/>
</dbReference>
<feature type="domain" description="HTH cro/C1-type" evidence="2">
    <location>
        <begin position="7"/>
        <end position="61"/>
    </location>
</feature>
<dbReference type="GO" id="GO:0003677">
    <property type="term" value="F:DNA binding"/>
    <property type="evidence" value="ECO:0007669"/>
    <property type="project" value="UniProtKB-KW"/>
</dbReference>
<protein>
    <submittedName>
        <fullName evidence="3">Helix-turn-helix transcriptional regulator</fullName>
    </submittedName>
</protein>
<evidence type="ECO:0000313" key="3">
    <source>
        <dbReference type="EMBL" id="TYB34548.1"/>
    </source>
</evidence>
<accession>A0A5D0MS62</accession>
<dbReference type="SMART" id="SM00530">
    <property type="entry name" value="HTH_XRE"/>
    <property type="match status" value="1"/>
</dbReference>
<dbReference type="Pfam" id="PF12844">
    <property type="entry name" value="HTH_19"/>
    <property type="match status" value="1"/>
</dbReference>
<proteinExistence type="predicted"/>
<evidence type="ECO:0000313" key="4">
    <source>
        <dbReference type="Proteomes" id="UP000323337"/>
    </source>
</evidence>
<dbReference type="RefSeq" id="WP_303700287.1">
    <property type="nucleotide sequence ID" value="NZ_VSIV01000055.1"/>
</dbReference>
<comment type="caution">
    <text evidence="3">The sequence shown here is derived from an EMBL/GenBank/DDBJ whole genome shotgun (WGS) entry which is preliminary data.</text>
</comment>
<dbReference type="InterPro" id="IPR001387">
    <property type="entry name" value="Cro/C1-type_HTH"/>
</dbReference>
<dbReference type="InterPro" id="IPR010982">
    <property type="entry name" value="Lambda_DNA-bd_dom_sf"/>
</dbReference>
<evidence type="ECO:0000259" key="2">
    <source>
        <dbReference type="PROSITE" id="PS50943"/>
    </source>
</evidence>
<dbReference type="PANTHER" id="PTHR46558">
    <property type="entry name" value="TRACRIPTIONAL REGULATORY PROTEIN-RELATED-RELATED"/>
    <property type="match status" value="1"/>
</dbReference>
<name>A0A5D0MS62_FLESI</name>